<dbReference type="GO" id="GO:0004930">
    <property type="term" value="F:G protein-coupled receptor activity"/>
    <property type="evidence" value="ECO:0007669"/>
    <property type="project" value="UniProtKB-KW"/>
</dbReference>
<dbReference type="Proteomes" id="UP000018936">
    <property type="component" value="Unassembled WGS sequence"/>
</dbReference>
<keyword evidence="3" id="KW-0552">Olfaction</keyword>
<keyword evidence="3" id="KW-0716">Sensory transduction</keyword>
<evidence type="ECO:0000256" key="5">
    <source>
        <dbReference type="ARBA" id="ARBA00023170"/>
    </source>
</evidence>
<keyword evidence="5 7" id="KW-0675">Receptor</keyword>
<protein>
    <submittedName>
        <fullName evidence="7">Olfactory receptor 10K2</fullName>
    </submittedName>
</protein>
<keyword evidence="2" id="KW-1003">Cell membrane</keyword>
<evidence type="ECO:0000256" key="6">
    <source>
        <dbReference type="SAM" id="Phobius"/>
    </source>
</evidence>
<dbReference type="GO" id="GO:0007608">
    <property type="term" value="P:sensory perception of smell"/>
    <property type="evidence" value="ECO:0007669"/>
    <property type="project" value="UniProtKB-KW"/>
</dbReference>
<reference evidence="7 8" key="1">
    <citation type="journal article" date="2013" name="Proc. Natl. Acad. Sci. U.S.A.">
        <title>The king cobra genome reveals dynamic gene evolution and adaptation in the snake venom system.</title>
        <authorList>
            <person name="Vonk F.J."/>
            <person name="Casewell N.R."/>
            <person name="Henkel C.V."/>
            <person name="Heimberg A.M."/>
            <person name="Jansen H.J."/>
            <person name="McCleary R.J."/>
            <person name="Kerkkamp H.M."/>
            <person name="Vos R.A."/>
            <person name="Guerreiro I."/>
            <person name="Calvete J.J."/>
            <person name="Wuster W."/>
            <person name="Woods A.E."/>
            <person name="Logan J.M."/>
            <person name="Harrison R.A."/>
            <person name="Castoe T.A."/>
            <person name="de Koning A.P."/>
            <person name="Pollock D.D."/>
            <person name="Yandell M."/>
            <person name="Calderon D."/>
            <person name="Renjifo C."/>
            <person name="Currier R.B."/>
            <person name="Salgado D."/>
            <person name="Pla D."/>
            <person name="Sanz L."/>
            <person name="Hyder A.S."/>
            <person name="Ribeiro J.M."/>
            <person name="Arntzen J.W."/>
            <person name="van den Thillart G.E."/>
            <person name="Boetzer M."/>
            <person name="Pirovano W."/>
            <person name="Dirks R.P."/>
            <person name="Spaink H.P."/>
            <person name="Duboule D."/>
            <person name="McGlinn E."/>
            <person name="Kini R.M."/>
            <person name="Richardson M.K."/>
        </authorList>
    </citation>
    <scope>NUCLEOTIDE SEQUENCE</scope>
    <source>
        <tissue evidence="7">Blood</tissue>
    </source>
</reference>
<sequence length="131" mass="15130">MILKIQFCDPHEIDHLYCDSLSLVKLSCNHTNLVKNVAIIYSSLLLLLLRREMVFLGFGKIPKLQLFVFLIFLIIYVSTMAVNFLIILHKVIAEQLHILKKIPCLEILYSSTLLSKILPTFLKGNKIIYLK</sequence>
<feature type="transmembrane region" description="Helical" evidence="6">
    <location>
        <begin position="66"/>
        <end position="88"/>
    </location>
</feature>
<organism evidence="7 8">
    <name type="scientific">Ophiophagus hannah</name>
    <name type="common">King cobra</name>
    <name type="synonym">Naja hannah</name>
    <dbReference type="NCBI Taxonomy" id="8665"/>
    <lineage>
        <taxon>Eukaryota</taxon>
        <taxon>Metazoa</taxon>
        <taxon>Chordata</taxon>
        <taxon>Craniata</taxon>
        <taxon>Vertebrata</taxon>
        <taxon>Euteleostomi</taxon>
        <taxon>Lepidosauria</taxon>
        <taxon>Squamata</taxon>
        <taxon>Bifurcata</taxon>
        <taxon>Unidentata</taxon>
        <taxon>Episquamata</taxon>
        <taxon>Toxicofera</taxon>
        <taxon>Serpentes</taxon>
        <taxon>Colubroidea</taxon>
        <taxon>Elapidae</taxon>
        <taxon>Elapinae</taxon>
        <taxon>Ophiophagus</taxon>
    </lineage>
</organism>
<keyword evidence="4" id="KW-0297">G-protein coupled receptor</keyword>
<dbReference type="GO" id="GO:0005886">
    <property type="term" value="C:plasma membrane"/>
    <property type="evidence" value="ECO:0007669"/>
    <property type="project" value="UniProtKB-SubCell"/>
</dbReference>
<evidence type="ECO:0000256" key="2">
    <source>
        <dbReference type="ARBA" id="ARBA00022475"/>
    </source>
</evidence>
<keyword evidence="6" id="KW-1133">Transmembrane helix</keyword>
<dbReference type="InterPro" id="IPR050516">
    <property type="entry name" value="Olfactory_GPCR"/>
</dbReference>
<keyword evidence="6" id="KW-0812">Transmembrane</keyword>
<keyword evidence="6" id="KW-0472">Membrane</keyword>
<evidence type="ECO:0000313" key="7">
    <source>
        <dbReference type="EMBL" id="ETE61779.1"/>
    </source>
</evidence>
<dbReference type="AlphaFoldDB" id="V8NHK2"/>
<keyword evidence="4" id="KW-0807">Transducer</keyword>
<evidence type="ECO:0000256" key="1">
    <source>
        <dbReference type="ARBA" id="ARBA00004651"/>
    </source>
</evidence>
<gene>
    <name evidence="7" type="primary">OR10K2</name>
    <name evidence="7" type="ORF">L345_12468</name>
</gene>
<name>V8NHK2_OPHHA</name>
<evidence type="ECO:0000256" key="4">
    <source>
        <dbReference type="ARBA" id="ARBA00023040"/>
    </source>
</evidence>
<feature type="non-terminal residue" evidence="7">
    <location>
        <position position="131"/>
    </location>
</feature>
<evidence type="ECO:0000256" key="3">
    <source>
        <dbReference type="ARBA" id="ARBA00022725"/>
    </source>
</evidence>
<keyword evidence="8" id="KW-1185">Reference proteome</keyword>
<dbReference type="EMBL" id="AZIM01003657">
    <property type="protein sequence ID" value="ETE61779.1"/>
    <property type="molecule type" value="Genomic_DNA"/>
</dbReference>
<accession>V8NHK2</accession>
<comment type="caution">
    <text evidence="7">The sequence shown here is derived from an EMBL/GenBank/DDBJ whole genome shotgun (WGS) entry which is preliminary data.</text>
</comment>
<comment type="subcellular location">
    <subcellularLocation>
        <location evidence="1">Cell membrane</location>
        <topology evidence="1">Multi-pass membrane protein</topology>
    </subcellularLocation>
</comment>
<evidence type="ECO:0000313" key="8">
    <source>
        <dbReference type="Proteomes" id="UP000018936"/>
    </source>
</evidence>
<proteinExistence type="predicted"/>
<dbReference type="PANTHER" id="PTHR26452">
    <property type="entry name" value="OLFACTORY RECEPTOR"/>
    <property type="match status" value="1"/>
</dbReference>